<protein>
    <submittedName>
        <fullName evidence="3">Uncharacterized protein</fullName>
    </submittedName>
</protein>
<reference evidence="3 4" key="1">
    <citation type="submission" date="2017-03" db="EMBL/GenBank/DDBJ databases">
        <title>WGS assembly of Porphyra umbilicalis.</title>
        <authorList>
            <person name="Brawley S.H."/>
            <person name="Blouin N.A."/>
            <person name="Ficko-Blean E."/>
            <person name="Wheeler G.L."/>
            <person name="Lohr M."/>
            <person name="Goodson H.V."/>
            <person name="Jenkins J.W."/>
            <person name="Blaby-Haas C.E."/>
            <person name="Helliwell K.E."/>
            <person name="Chan C."/>
            <person name="Marriage T."/>
            <person name="Bhattacharya D."/>
            <person name="Klein A.S."/>
            <person name="Badis Y."/>
            <person name="Brodie J."/>
            <person name="Cao Y."/>
            <person name="Collen J."/>
            <person name="Dittami S.M."/>
            <person name="Gachon C.M."/>
            <person name="Green B.R."/>
            <person name="Karpowicz S."/>
            <person name="Kim J.W."/>
            <person name="Kudahl U."/>
            <person name="Lin S."/>
            <person name="Michel G."/>
            <person name="Mittag M."/>
            <person name="Olson B.J."/>
            <person name="Pangilinan J."/>
            <person name="Peng Y."/>
            <person name="Qiu H."/>
            <person name="Shu S."/>
            <person name="Singer J.T."/>
            <person name="Smith A.G."/>
            <person name="Sprecher B.N."/>
            <person name="Wagner V."/>
            <person name="Wang W."/>
            <person name="Wang Z.-Y."/>
            <person name="Yan J."/>
            <person name="Yarish C."/>
            <person name="Zoeuner-Riek S."/>
            <person name="Zhuang Y."/>
            <person name="Zou Y."/>
            <person name="Lindquist E.A."/>
            <person name="Grimwood J."/>
            <person name="Barry K."/>
            <person name="Rokhsar D.S."/>
            <person name="Schmutz J."/>
            <person name="Stiller J.W."/>
            <person name="Grossman A.R."/>
            <person name="Prochnik S.E."/>
        </authorList>
    </citation>
    <scope>NUCLEOTIDE SEQUENCE [LARGE SCALE GENOMIC DNA]</scope>
    <source>
        <strain evidence="3">4086291</strain>
    </source>
</reference>
<proteinExistence type="predicted"/>
<dbReference type="OrthoDB" id="5592at2759"/>
<dbReference type="AlphaFoldDB" id="A0A1X6PIB8"/>
<dbReference type="Proteomes" id="UP000218209">
    <property type="component" value="Unassembled WGS sequence"/>
</dbReference>
<feature type="transmembrane region" description="Helical" evidence="2">
    <location>
        <begin position="635"/>
        <end position="662"/>
    </location>
</feature>
<feature type="transmembrane region" description="Helical" evidence="2">
    <location>
        <begin position="808"/>
        <end position="830"/>
    </location>
</feature>
<feature type="compositionally biased region" description="Low complexity" evidence="1">
    <location>
        <begin position="939"/>
        <end position="953"/>
    </location>
</feature>
<feature type="compositionally biased region" description="Polar residues" evidence="1">
    <location>
        <begin position="196"/>
        <end position="205"/>
    </location>
</feature>
<dbReference type="EMBL" id="KV918775">
    <property type="protein sequence ID" value="OSX80438.1"/>
    <property type="molecule type" value="Genomic_DNA"/>
</dbReference>
<sequence length="1001" mass="106330">MNPMADRLWRRWRPFNVLPAAFCGASLLVAALGAAQLPHVVAARSVSPTGDAIGGRPSDVVVVHTPTRALDGDLVLPAAVMQEVAEMLDPKSRHGAAVLDGPRRSLMSSQATRFRGDDDVAPVERKAAGKVLGVRGERTNLTLVLQDVEVGPDIYDAEHWMFSDSSTPFTYSSNNFTGSFFANRLFSWNSDGRGSGVCSASSSGKPPQGRHPTEGSGRVSHGHVDDATVSLGLPLAQLPVSWAKVHVSIDGFGLEKFQHMNMLSGSTASRDWAVMGAAGDQRTYQNGSVDVWEENGSFLLSAYDVKWVQNTSYPSPFGPGESRSYQIGAYLLGRYNASRTSAAWASRLDPEGHGIFLAVLQSAAMAKPGCYASNNYWFTVRPLPSAAITALATVTASGGSAVGGSVLDIPAHRRGRAIASSEKSVAFSQVMGNLASGGALVFTGASAMLALGGAAIGVAGGSVSVGPGQGVIHTVTAAAFIAQLRQVNTFHSDAFEAFSSSFDGFLLRDKRAPWDKGGQSSSARYVIRLAGDYLSRTVRQSADAANQAPERNTIAHDLFVGCAFYATIIVGVALLIHGLVAVFTWRKPMEVQLNSHKWMVYLLALALTYIFPAAVLNSLQYLLTNVPAGTGHPVLYVVAGLQLSVIGIGYTLFFIFIIAYAIHQQRLKRVRWVKREDAPDPLVRQDRFISGVYEADGELPVAGGADDIVLGLDNAPLGSVASTGTTRGRRSRRLHAFHELFACYYDFLRGPLVWLAALELIVILSDCIFVATIENEVLVLSLMLGVHAGLFALFLFLSPFTDKIEGVFFTLVTVLELLMIMMEFASIFSADPLAEQLNLTLVVLGFVTMGLVILCAVWTDAYPMLCIIGAATWAKITHWRHGSRATSPDTMSTAPALYNHPHTTVGSCSECEEASGQLNPHAAAAASAKGFGGRTHECSSSSGAGGSSPPNNAVLSGMPTAIVRSASNQSGASSWSGLASTTGDDVEQQALVLDVPEPAVT</sequence>
<gene>
    <name evidence="3" type="ORF">BU14_0052s0055</name>
</gene>
<feature type="transmembrane region" description="Helical" evidence="2">
    <location>
        <begin position="777"/>
        <end position="796"/>
    </location>
</feature>
<accession>A0A1X6PIB8</accession>
<organism evidence="3 4">
    <name type="scientific">Porphyra umbilicalis</name>
    <name type="common">Purple laver</name>
    <name type="synonym">Red alga</name>
    <dbReference type="NCBI Taxonomy" id="2786"/>
    <lineage>
        <taxon>Eukaryota</taxon>
        <taxon>Rhodophyta</taxon>
        <taxon>Bangiophyceae</taxon>
        <taxon>Bangiales</taxon>
        <taxon>Bangiaceae</taxon>
        <taxon>Porphyra</taxon>
    </lineage>
</organism>
<feature type="transmembrane region" description="Helical" evidence="2">
    <location>
        <begin position="563"/>
        <end position="586"/>
    </location>
</feature>
<evidence type="ECO:0000313" key="4">
    <source>
        <dbReference type="Proteomes" id="UP000218209"/>
    </source>
</evidence>
<evidence type="ECO:0000256" key="2">
    <source>
        <dbReference type="SAM" id="Phobius"/>
    </source>
</evidence>
<feature type="region of interest" description="Disordered" evidence="1">
    <location>
        <begin position="936"/>
        <end position="956"/>
    </location>
</feature>
<name>A0A1X6PIB8_PORUM</name>
<keyword evidence="2" id="KW-1133">Transmembrane helix</keyword>
<feature type="transmembrane region" description="Helical" evidence="2">
    <location>
        <begin position="752"/>
        <end position="771"/>
    </location>
</feature>
<keyword evidence="4" id="KW-1185">Reference proteome</keyword>
<feature type="transmembrane region" description="Helical" evidence="2">
    <location>
        <begin position="598"/>
        <end position="623"/>
    </location>
</feature>
<keyword evidence="2" id="KW-0472">Membrane</keyword>
<evidence type="ECO:0000313" key="3">
    <source>
        <dbReference type="EMBL" id="OSX80438.1"/>
    </source>
</evidence>
<keyword evidence="2" id="KW-0812">Transmembrane</keyword>
<feature type="region of interest" description="Disordered" evidence="1">
    <location>
        <begin position="196"/>
        <end position="220"/>
    </location>
</feature>
<evidence type="ECO:0000256" key="1">
    <source>
        <dbReference type="SAM" id="MobiDB-lite"/>
    </source>
</evidence>
<feature type="transmembrane region" description="Helical" evidence="2">
    <location>
        <begin position="836"/>
        <end position="858"/>
    </location>
</feature>